<dbReference type="EC" id="2.7.8.7" evidence="8"/>
<reference evidence="10 11" key="1">
    <citation type="submission" date="2021-03" db="EMBL/GenBank/DDBJ databases">
        <title>Genomic Encyclopedia of Type Strains, Phase IV (KMG-IV): sequencing the most valuable type-strain genomes for metagenomic binning, comparative biology and taxonomic classification.</title>
        <authorList>
            <person name="Goeker M."/>
        </authorList>
    </citation>
    <scope>NUCLEOTIDE SEQUENCE [LARGE SCALE GENOMIC DNA]</scope>
    <source>
        <strain evidence="10 11">DSM 3984</strain>
    </source>
</reference>
<comment type="catalytic activity">
    <reaction evidence="8">
        <text>apo-[ACP] + CoA = holo-[ACP] + adenosine 3',5'-bisphosphate + H(+)</text>
        <dbReference type="Rhea" id="RHEA:12068"/>
        <dbReference type="Rhea" id="RHEA-COMP:9685"/>
        <dbReference type="Rhea" id="RHEA-COMP:9690"/>
        <dbReference type="ChEBI" id="CHEBI:15378"/>
        <dbReference type="ChEBI" id="CHEBI:29999"/>
        <dbReference type="ChEBI" id="CHEBI:57287"/>
        <dbReference type="ChEBI" id="CHEBI:58343"/>
        <dbReference type="ChEBI" id="CHEBI:64479"/>
        <dbReference type="EC" id="2.7.8.7"/>
    </reaction>
</comment>
<keyword evidence="6 8" id="KW-0443">Lipid metabolism</keyword>
<dbReference type="Gene3D" id="3.90.470.20">
    <property type="entry name" value="4'-phosphopantetheinyl transferase domain"/>
    <property type="match status" value="1"/>
</dbReference>
<dbReference type="HAMAP" id="MF_00101">
    <property type="entry name" value="AcpS"/>
    <property type="match status" value="1"/>
</dbReference>
<evidence type="ECO:0000256" key="3">
    <source>
        <dbReference type="ARBA" id="ARBA00022723"/>
    </source>
</evidence>
<evidence type="ECO:0000313" key="10">
    <source>
        <dbReference type="EMBL" id="MBP1890427.1"/>
    </source>
</evidence>
<dbReference type="Proteomes" id="UP000783390">
    <property type="component" value="Unassembled WGS sequence"/>
</dbReference>
<feature type="domain" description="4'-phosphopantetheinyl transferase" evidence="9">
    <location>
        <begin position="4"/>
        <end position="96"/>
    </location>
</feature>
<comment type="caution">
    <text evidence="10">The sequence shown here is derived from an EMBL/GenBank/DDBJ whole genome shotgun (WGS) entry which is preliminary data.</text>
</comment>
<protein>
    <recommendedName>
        <fullName evidence="8">Holo-[acyl-carrier-protein] synthase</fullName>
        <shortName evidence="8">Holo-ACP synthase</shortName>
        <ecNumber evidence="8">2.7.8.7</ecNumber>
    </recommendedName>
    <alternativeName>
        <fullName evidence="8">4'-phosphopantetheinyl transferase AcpS</fullName>
    </alternativeName>
</protein>
<evidence type="ECO:0000256" key="7">
    <source>
        <dbReference type="ARBA" id="ARBA00023160"/>
    </source>
</evidence>
<evidence type="ECO:0000256" key="4">
    <source>
        <dbReference type="ARBA" id="ARBA00022832"/>
    </source>
</evidence>
<evidence type="ECO:0000256" key="5">
    <source>
        <dbReference type="ARBA" id="ARBA00022842"/>
    </source>
</evidence>
<dbReference type="GO" id="GO:0008897">
    <property type="term" value="F:holo-[acyl-carrier-protein] synthase activity"/>
    <property type="evidence" value="ECO:0007669"/>
    <property type="project" value="UniProtKB-EC"/>
</dbReference>
<dbReference type="InterPro" id="IPR008278">
    <property type="entry name" value="4-PPantetheinyl_Trfase_dom"/>
</dbReference>
<keyword evidence="2 8" id="KW-0808">Transferase</keyword>
<dbReference type="SUPFAM" id="SSF56214">
    <property type="entry name" value="4'-phosphopantetheinyl transferase"/>
    <property type="match status" value="1"/>
</dbReference>
<proteinExistence type="inferred from homology"/>
<accession>A0ABS4F2G0</accession>
<dbReference type="RefSeq" id="WP_209797342.1">
    <property type="nucleotide sequence ID" value="NZ_JAGGJZ010000006.1"/>
</dbReference>
<feature type="binding site" evidence="8">
    <location>
        <position position="56"/>
    </location>
    <ligand>
        <name>Mg(2+)</name>
        <dbReference type="ChEBI" id="CHEBI:18420"/>
    </ligand>
</feature>
<keyword evidence="8" id="KW-0963">Cytoplasm</keyword>
<name>A0ABS4F2G0_9CLOT</name>
<sequence length="123" mass="13576">MILGIGTDIIEIERVERAVNRNSKFIERMFTEGEIEFLKSRKFNGETVAGSFAVKEAISKALGTGIRGFAFNDIEVLRNSLGKPEVALSKKIIDLIGTRNIKVHASISHNNDTAIAFVVIEEV</sequence>
<evidence type="ECO:0000256" key="6">
    <source>
        <dbReference type="ARBA" id="ARBA00023098"/>
    </source>
</evidence>
<dbReference type="NCBIfam" id="TIGR00556">
    <property type="entry name" value="pantethn_trn"/>
    <property type="match status" value="1"/>
</dbReference>
<dbReference type="NCBIfam" id="TIGR00516">
    <property type="entry name" value="acpS"/>
    <property type="match status" value="1"/>
</dbReference>
<evidence type="ECO:0000256" key="1">
    <source>
        <dbReference type="ARBA" id="ARBA00022516"/>
    </source>
</evidence>
<dbReference type="InterPro" id="IPR037143">
    <property type="entry name" value="4-PPantetheinyl_Trfase_dom_sf"/>
</dbReference>
<feature type="binding site" evidence="8">
    <location>
        <position position="8"/>
    </location>
    <ligand>
        <name>Mg(2+)</name>
        <dbReference type="ChEBI" id="CHEBI:18420"/>
    </ligand>
</feature>
<dbReference type="InterPro" id="IPR004568">
    <property type="entry name" value="Ppantetheine-prot_Trfase_dom"/>
</dbReference>
<comment type="function">
    <text evidence="8">Transfers the 4'-phosphopantetheine moiety from coenzyme A to a Ser of acyl-carrier-protein.</text>
</comment>
<dbReference type="Pfam" id="PF01648">
    <property type="entry name" value="ACPS"/>
    <property type="match status" value="1"/>
</dbReference>
<evidence type="ECO:0000256" key="2">
    <source>
        <dbReference type="ARBA" id="ARBA00022679"/>
    </source>
</evidence>
<keyword evidence="11" id="KW-1185">Reference proteome</keyword>
<keyword evidence="5 8" id="KW-0460">Magnesium</keyword>
<dbReference type="InterPro" id="IPR002582">
    <property type="entry name" value="ACPS"/>
</dbReference>
<evidence type="ECO:0000256" key="8">
    <source>
        <dbReference type="HAMAP-Rule" id="MF_00101"/>
    </source>
</evidence>
<gene>
    <name evidence="8" type="primary">acpS</name>
    <name evidence="10" type="ORF">J2Z53_002022</name>
</gene>
<keyword evidence="7 8" id="KW-0275">Fatty acid biosynthesis</keyword>
<keyword evidence="4 8" id="KW-0276">Fatty acid metabolism</keyword>
<comment type="cofactor">
    <cofactor evidence="8">
        <name>Mg(2+)</name>
        <dbReference type="ChEBI" id="CHEBI:18420"/>
    </cofactor>
</comment>
<evidence type="ECO:0000259" key="9">
    <source>
        <dbReference type="Pfam" id="PF01648"/>
    </source>
</evidence>
<dbReference type="EMBL" id="JAGGJZ010000006">
    <property type="protein sequence ID" value="MBP1890427.1"/>
    <property type="molecule type" value="Genomic_DNA"/>
</dbReference>
<evidence type="ECO:0000313" key="11">
    <source>
        <dbReference type="Proteomes" id="UP000783390"/>
    </source>
</evidence>
<keyword evidence="3 8" id="KW-0479">Metal-binding</keyword>
<organism evidence="10 11">
    <name type="scientific">Clostridium moniliforme</name>
    <dbReference type="NCBI Taxonomy" id="39489"/>
    <lineage>
        <taxon>Bacteria</taxon>
        <taxon>Bacillati</taxon>
        <taxon>Bacillota</taxon>
        <taxon>Clostridia</taxon>
        <taxon>Eubacteriales</taxon>
        <taxon>Clostridiaceae</taxon>
        <taxon>Clostridium</taxon>
    </lineage>
</organism>
<comment type="subcellular location">
    <subcellularLocation>
        <location evidence="8">Cytoplasm</location>
    </subcellularLocation>
</comment>
<comment type="similarity">
    <text evidence="8">Belongs to the P-Pant transferase superfamily. AcpS family.</text>
</comment>
<keyword evidence="1 8" id="KW-0444">Lipid biosynthesis</keyword>